<dbReference type="EMBL" id="LS398110">
    <property type="protein sequence ID" value="SPP93946.1"/>
    <property type="molecule type" value="Genomic_DNA"/>
</dbReference>
<dbReference type="AlphaFoldDB" id="A0A2U3PXX1"/>
<name>A0A2U3PXX1_9BRAD</name>
<evidence type="ECO:0000313" key="2">
    <source>
        <dbReference type="EMBL" id="SPP93946.1"/>
    </source>
</evidence>
<feature type="region of interest" description="Disordered" evidence="1">
    <location>
        <begin position="37"/>
        <end position="57"/>
    </location>
</feature>
<proteinExistence type="predicted"/>
<dbReference type="KEGG" id="bvz:BRAD3257_2892"/>
<evidence type="ECO:0000256" key="1">
    <source>
        <dbReference type="SAM" id="MobiDB-lite"/>
    </source>
</evidence>
<sequence length="77" mass="8906">MNTRVRAENPAAVLQERLDALVTLLVELEKLRERVGREESRQRKLRKAGSRQSRVRTCERPFQLRTGRAHARAACLP</sequence>
<reference evidence="2 3" key="1">
    <citation type="submission" date="2018-03" db="EMBL/GenBank/DDBJ databases">
        <authorList>
            <person name="Gully D."/>
        </authorList>
    </citation>
    <scope>NUCLEOTIDE SEQUENCE [LARGE SCALE GENOMIC DNA]</scope>
    <source>
        <strain evidence="2">ORS3257</strain>
    </source>
</reference>
<organism evidence="2 3">
    <name type="scientific">Bradyrhizobium vignae</name>
    <dbReference type="NCBI Taxonomy" id="1549949"/>
    <lineage>
        <taxon>Bacteria</taxon>
        <taxon>Pseudomonadati</taxon>
        <taxon>Pseudomonadota</taxon>
        <taxon>Alphaproteobacteria</taxon>
        <taxon>Hyphomicrobiales</taxon>
        <taxon>Nitrobacteraceae</taxon>
        <taxon>Bradyrhizobium</taxon>
    </lineage>
</organism>
<protein>
    <submittedName>
        <fullName evidence="2">Uncharacterized protein</fullName>
    </submittedName>
</protein>
<accession>A0A2U3PXX1</accession>
<evidence type="ECO:0000313" key="3">
    <source>
        <dbReference type="Proteomes" id="UP000246085"/>
    </source>
</evidence>
<dbReference type="Proteomes" id="UP000246085">
    <property type="component" value="Chromosome BRAD3257"/>
</dbReference>
<gene>
    <name evidence="2" type="ORF">BRAD3257_2892</name>
</gene>